<dbReference type="InParanoid" id="A0A5J5EN03"/>
<keyword evidence="10" id="KW-0378">Hydrolase</keyword>
<reference evidence="10 11" key="1">
    <citation type="submission" date="2019-09" db="EMBL/GenBank/DDBJ databases">
        <title>Draft genome of the ectomycorrhizal ascomycete Sphaerosporella brunnea.</title>
        <authorList>
            <consortium name="DOE Joint Genome Institute"/>
            <person name="Benucci G.M."/>
            <person name="Marozzi G."/>
            <person name="Antonielli L."/>
            <person name="Sanchez S."/>
            <person name="Marco P."/>
            <person name="Wang X."/>
            <person name="Falini L.B."/>
            <person name="Barry K."/>
            <person name="Haridas S."/>
            <person name="Lipzen A."/>
            <person name="Labutti K."/>
            <person name="Grigoriev I.V."/>
            <person name="Murat C."/>
            <person name="Martin F."/>
            <person name="Albertini E."/>
            <person name="Donnini D."/>
            <person name="Bonito G."/>
        </authorList>
    </citation>
    <scope>NUCLEOTIDE SEQUENCE [LARGE SCALE GENOMIC DNA]</scope>
    <source>
        <strain evidence="10 11">Sb_GMNB300</strain>
    </source>
</reference>
<keyword evidence="6" id="KW-0472">Membrane</keyword>
<dbReference type="PROSITE" id="PS51420">
    <property type="entry name" value="RHO"/>
    <property type="match status" value="1"/>
</dbReference>
<evidence type="ECO:0000256" key="4">
    <source>
        <dbReference type="ARBA" id="ARBA00022741"/>
    </source>
</evidence>
<dbReference type="PRINTS" id="PR00449">
    <property type="entry name" value="RASTRNSFRMNG"/>
</dbReference>
<dbReference type="OrthoDB" id="8830751at2759"/>
<dbReference type="NCBIfam" id="TIGR00231">
    <property type="entry name" value="small_GTP"/>
    <property type="match status" value="1"/>
</dbReference>
<dbReference type="GO" id="GO:0016020">
    <property type="term" value="C:membrane"/>
    <property type="evidence" value="ECO:0007669"/>
    <property type="project" value="UniProtKB-SubCell"/>
</dbReference>
<dbReference type="EMBL" id="VXIS01000212">
    <property type="protein sequence ID" value="KAA8896453.1"/>
    <property type="molecule type" value="Genomic_DNA"/>
</dbReference>
<dbReference type="GO" id="GO:0005525">
    <property type="term" value="F:GTP binding"/>
    <property type="evidence" value="ECO:0007669"/>
    <property type="project" value="UniProtKB-KW"/>
</dbReference>
<dbReference type="Pfam" id="PF00071">
    <property type="entry name" value="Ras"/>
    <property type="match status" value="1"/>
</dbReference>
<dbReference type="SMART" id="SM00176">
    <property type="entry name" value="RAN"/>
    <property type="match status" value="1"/>
</dbReference>
<dbReference type="Gene3D" id="3.40.50.300">
    <property type="entry name" value="P-loop containing nucleotide triphosphate hydrolases"/>
    <property type="match status" value="1"/>
</dbReference>
<keyword evidence="7" id="KW-0449">Lipoprotein</keyword>
<dbReference type="GO" id="GO:0003924">
    <property type="term" value="F:GTPase activity"/>
    <property type="evidence" value="ECO:0007669"/>
    <property type="project" value="InterPro"/>
</dbReference>
<evidence type="ECO:0000256" key="9">
    <source>
        <dbReference type="SAM" id="MobiDB-lite"/>
    </source>
</evidence>
<proteinExistence type="inferred from homology"/>
<dbReference type="SMART" id="SM00175">
    <property type="entry name" value="RAB"/>
    <property type="match status" value="1"/>
</dbReference>
<dbReference type="AlphaFoldDB" id="A0A5J5EN03"/>
<dbReference type="PROSITE" id="PS51421">
    <property type="entry name" value="RAS"/>
    <property type="match status" value="1"/>
</dbReference>
<dbReference type="SMART" id="SM00173">
    <property type="entry name" value="RAS"/>
    <property type="match status" value="1"/>
</dbReference>
<dbReference type="InterPro" id="IPR003578">
    <property type="entry name" value="Small_GTPase_Rho"/>
</dbReference>
<dbReference type="FunFam" id="3.40.50.300:FF:000678">
    <property type="entry name" value="Rho GTPase Rho4"/>
    <property type="match status" value="1"/>
</dbReference>
<comment type="subcellular location">
    <subcellularLocation>
        <location evidence="1">Membrane</location>
    </subcellularLocation>
</comment>
<dbReference type="InterPro" id="IPR027417">
    <property type="entry name" value="P-loop_NTPase"/>
</dbReference>
<evidence type="ECO:0000256" key="6">
    <source>
        <dbReference type="ARBA" id="ARBA00023136"/>
    </source>
</evidence>
<evidence type="ECO:0000256" key="8">
    <source>
        <dbReference type="ARBA" id="ARBA00023289"/>
    </source>
</evidence>
<name>A0A5J5EN03_9PEZI</name>
<dbReference type="PROSITE" id="PS51419">
    <property type="entry name" value="RAB"/>
    <property type="match status" value="1"/>
</dbReference>
<evidence type="ECO:0000256" key="1">
    <source>
        <dbReference type="ARBA" id="ARBA00004370"/>
    </source>
</evidence>
<feature type="compositionally biased region" description="Low complexity" evidence="9">
    <location>
        <begin position="1"/>
        <end position="22"/>
    </location>
</feature>
<dbReference type="GO" id="GO:0032506">
    <property type="term" value="P:cytokinetic process"/>
    <property type="evidence" value="ECO:0007669"/>
    <property type="project" value="UniProtKB-ARBA"/>
</dbReference>
<dbReference type="CDD" id="cd04132">
    <property type="entry name" value="Rho4_like"/>
    <property type="match status" value="1"/>
</dbReference>
<keyword evidence="4" id="KW-0547">Nucleotide-binding</keyword>
<dbReference type="InterPro" id="IPR005225">
    <property type="entry name" value="Small_GTP-bd"/>
</dbReference>
<keyword evidence="5" id="KW-0342">GTP-binding</keyword>
<keyword evidence="11" id="KW-1185">Reference proteome</keyword>
<dbReference type="InterPro" id="IPR001806">
    <property type="entry name" value="Small_GTPase"/>
</dbReference>
<evidence type="ECO:0000256" key="7">
    <source>
        <dbReference type="ARBA" id="ARBA00023288"/>
    </source>
</evidence>
<evidence type="ECO:0000256" key="3">
    <source>
        <dbReference type="ARBA" id="ARBA00022481"/>
    </source>
</evidence>
<sequence length="228" mass="24814">MESTPSTVNTRSTRSTGRTTPGPAQPSYSKKLVVVGDGGCGKTCLLIAYSQGVFPEKYVPTVFENYITHKIHAGTGKTCELALWDTAGQEEYDRLRPLSYPETDVLFVCFAVDSPHSLENVLDKWYPEVLHFCPSTPVVLVGLKTDLRKNRNVIELLRTHGMTPVSAAQGQEVAKRMGATYAECSSKEMVGVNEVFDLAMDMTIGVNGKGPAPGIGGKRKKKKSCVIL</sequence>
<comment type="caution">
    <text evidence="10">The sequence shown here is derived from an EMBL/GenBank/DDBJ whole genome shotgun (WGS) entry which is preliminary data.</text>
</comment>
<dbReference type="GO" id="GO:0007264">
    <property type="term" value="P:small GTPase-mediated signal transduction"/>
    <property type="evidence" value="ECO:0007669"/>
    <property type="project" value="InterPro"/>
</dbReference>
<evidence type="ECO:0000313" key="10">
    <source>
        <dbReference type="EMBL" id="KAA8896453.1"/>
    </source>
</evidence>
<evidence type="ECO:0000313" key="11">
    <source>
        <dbReference type="Proteomes" id="UP000326924"/>
    </source>
</evidence>
<protein>
    <submittedName>
        <fullName evidence="10">P-loop containing nucleoside triphosphate hydrolase protein</fullName>
    </submittedName>
</protein>
<accession>A0A5J5EN03</accession>
<evidence type="ECO:0000256" key="5">
    <source>
        <dbReference type="ARBA" id="ARBA00023134"/>
    </source>
</evidence>
<feature type="region of interest" description="Disordered" evidence="9">
    <location>
        <begin position="1"/>
        <end position="28"/>
    </location>
</feature>
<organism evidence="10 11">
    <name type="scientific">Sphaerosporella brunnea</name>
    <dbReference type="NCBI Taxonomy" id="1250544"/>
    <lineage>
        <taxon>Eukaryota</taxon>
        <taxon>Fungi</taxon>
        <taxon>Dikarya</taxon>
        <taxon>Ascomycota</taxon>
        <taxon>Pezizomycotina</taxon>
        <taxon>Pezizomycetes</taxon>
        <taxon>Pezizales</taxon>
        <taxon>Pyronemataceae</taxon>
        <taxon>Sphaerosporella</taxon>
    </lineage>
</organism>
<dbReference type="SUPFAM" id="SSF52540">
    <property type="entry name" value="P-loop containing nucleoside triphosphate hydrolases"/>
    <property type="match status" value="1"/>
</dbReference>
<evidence type="ECO:0000256" key="2">
    <source>
        <dbReference type="ARBA" id="ARBA00010142"/>
    </source>
</evidence>
<keyword evidence="3" id="KW-0488">Methylation</keyword>
<dbReference type="Proteomes" id="UP000326924">
    <property type="component" value="Unassembled WGS sequence"/>
</dbReference>
<dbReference type="PANTHER" id="PTHR24072">
    <property type="entry name" value="RHO FAMILY GTPASE"/>
    <property type="match status" value="1"/>
</dbReference>
<dbReference type="SMART" id="SM00174">
    <property type="entry name" value="RHO"/>
    <property type="match status" value="1"/>
</dbReference>
<keyword evidence="8" id="KW-0636">Prenylation</keyword>
<comment type="similarity">
    <text evidence="2">Belongs to the small GTPase superfamily. Rho family.</text>
</comment>
<gene>
    <name evidence="10" type="ORF">FN846DRAFT_274268</name>
</gene>